<feature type="compositionally biased region" description="Acidic residues" evidence="1">
    <location>
        <begin position="294"/>
        <end position="310"/>
    </location>
</feature>
<feature type="region of interest" description="Disordered" evidence="1">
    <location>
        <begin position="362"/>
        <end position="383"/>
    </location>
</feature>
<evidence type="ECO:0000259" key="2">
    <source>
        <dbReference type="PROSITE" id="PS50174"/>
    </source>
</evidence>
<dbReference type="GO" id="GO:0003676">
    <property type="term" value="F:nucleic acid binding"/>
    <property type="evidence" value="ECO:0007669"/>
    <property type="project" value="InterPro"/>
</dbReference>
<dbReference type="PANTHER" id="PTHR47423">
    <property type="entry name" value="G-PATCH DOMAIN CONTAINING PROTEIN"/>
    <property type="match status" value="1"/>
</dbReference>
<name>A0A1D1XEJ6_9ARAE</name>
<dbReference type="Gene3D" id="3.30.1370.50">
    <property type="entry name" value="R3H-like domain"/>
    <property type="match status" value="1"/>
</dbReference>
<dbReference type="InterPro" id="IPR000467">
    <property type="entry name" value="G_patch_dom"/>
</dbReference>
<dbReference type="CDD" id="cd02646">
    <property type="entry name" value="R3H_G-patch"/>
    <property type="match status" value="1"/>
</dbReference>
<dbReference type="PROSITE" id="PS50174">
    <property type="entry name" value="G_PATCH"/>
    <property type="match status" value="2"/>
</dbReference>
<feature type="region of interest" description="Disordered" evidence="1">
    <location>
        <begin position="1"/>
        <end position="85"/>
    </location>
</feature>
<feature type="compositionally biased region" description="Basic and acidic residues" evidence="1">
    <location>
        <begin position="68"/>
        <end position="79"/>
    </location>
</feature>
<sequence>RVHLLPPDAMAGGRRRFSKNGGRAAGRSLFVEGGLLDDWRDGTRSPASSSIPGKPKKRDGGGSASSSRPRDSRKKDSGSTDRPLVTHLRGNAFAYGYPVESGGLGGESYSLGGATPVALGGFGEKSPVTVFVDNTPRTDPTQQVPSYDYYSAGFDGSHIGLGFHNKEEEGQVEGMEDEEDEPREMAGEFGSSSANLKEDKKKSDGFLSIGGLRLYTEDISSPDEHSDGLADDDGDEDEEDDGDSVEGEDLDSVGVSDEEDDGDSLEEQDKDSVEVPSSDSDEEEDGSNDGTSSDNDDDSEIDEEVMEDYLDGIGGTSELLKAGWLAENFEEHDLDSSSSSESSDERAEKLGGAALMNVSREYGMQKPKPKNKKSNSAGKNKGLPIVESKSATLDDLLFVKDCRTISRTKMRNFPNVSCSWPCGAQISKMDKKARGGKKKHHKEMIAKKRRERMLNRGVDLEEINLKLRQMVVDEGDIMSFQPMHSRDCAQVQRLASIYRLRSGCQGSRKKRFVTVTRTGQTCLPSTNDKLRLEKLLGSVDEYDFVVDCNKTVKTKMGRQTRTSASYNSIGAQDSTSGMLTMNSATSNGSIRESSRNAARKQAISRKSSLYADKPVSFISCGIMQVDPVAALAIDSKESITSEKTDLGSLSVMHQEAEAAAAAAAECLSKLGAFELHTKGFGSRMMAKMGFTEGGGLGKDGQGIVEPIEAIKRPKSLGLGVQFSIQEGEKTEPGKVGGSQRKQKNRAGSSGAVGQVKETNQNIRGKRRESRGIGSFEKHTKGFGSKMMARMGYVPGMGLGRDAQGIPTPLTAVKLPKSSGLGANV</sequence>
<feature type="region of interest" description="Disordered" evidence="1">
    <location>
        <begin position="168"/>
        <end position="202"/>
    </location>
</feature>
<evidence type="ECO:0000256" key="1">
    <source>
        <dbReference type="SAM" id="MobiDB-lite"/>
    </source>
</evidence>
<dbReference type="InterPro" id="IPR036867">
    <property type="entry name" value="R3H_dom_sf"/>
</dbReference>
<dbReference type="InterPro" id="IPR034082">
    <property type="entry name" value="R3H_G-patch"/>
</dbReference>
<dbReference type="PANTHER" id="PTHR47423:SF2">
    <property type="entry name" value="PROTEIN SQS1"/>
    <property type="match status" value="1"/>
</dbReference>
<feature type="compositionally biased region" description="Acidic residues" evidence="1">
    <location>
        <begin position="170"/>
        <end position="182"/>
    </location>
</feature>
<gene>
    <name evidence="3" type="primary">v1g244155_1</name>
    <name evidence="3" type="ORF">g.37444</name>
</gene>
<feature type="non-terminal residue" evidence="3">
    <location>
        <position position="1"/>
    </location>
</feature>
<dbReference type="EMBL" id="GDJX01027116">
    <property type="protein sequence ID" value="JAT40820.1"/>
    <property type="molecule type" value="Transcribed_RNA"/>
</dbReference>
<accession>A0A1D1XEJ6</accession>
<reference evidence="3" key="1">
    <citation type="submission" date="2015-07" db="EMBL/GenBank/DDBJ databases">
        <title>Transcriptome Assembly of Anthurium amnicola.</title>
        <authorList>
            <person name="Suzuki J."/>
        </authorList>
    </citation>
    <scope>NUCLEOTIDE SEQUENCE</scope>
</reference>
<evidence type="ECO:0000313" key="3">
    <source>
        <dbReference type="EMBL" id="JAT40820.1"/>
    </source>
</evidence>
<protein>
    <submittedName>
        <fullName evidence="3">Zinc finger CCCH-type with G patch domain-containing protein</fullName>
    </submittedName>
</protein>
<proteinExistence type="predicted"/>
<feature type="region of interest" description="Disordered" evidence="1">
    <location>
        <begin position="214"/>
        <end position="313"/>
    </location>
</feature>
<dbReference type="SUPFAM" id="SSF82708">
    <property type="entry name" value="R3H domain"/>
    <property type="match status" value="1"/>
</dbReference>
<dbReference type="SMART" id="SM00443">
    <property type="entry name" value="G_patch"/>
    <property type="match status" value="2"/>
</dbReference>
<dbReference type="Pfam" id="PF01585">
    <property type="entry name" value="G-patch"/>
    <property type="match status" value="2"/>
</dbReference>
<feature type="domain" description="G-patch" evidence="2">
    <location>
        <begin position="677"/>
        <end position="723"/>
    </location>
</feature>
<feature type="region of interest" description="Disordered" evidence="1">
    <location>
        <begin position="724"/>
        <end position="780"/>
    </location>
</feature>
<dbReference type="InterPro" id="IPR001374">
    <property type="entry name" value="R3H_dom"/>
</dbReference>
<dbReference type="Pfam" id="PF01424">
    <property type="entry name" value="R3H"/>
    <property type="match status" value="1"/>
</dbReference>
<dbReference type="AlphaFoldDB" id="A0A1D1XEJ6"/>
<feature type="domain" description="G-patch" evidence="2">
    <location>
        <begin position="779"/>
        <end position="824"/>
    </location>
</feature>
<organism evidence="3">
    <name type="scientific">Anthurium amnicola</name>
    <dbReference type="NCBI Taxonomy" id="1678845"/>
    <lineage>
        <taxon>Eukaryota</taxon>
        <taxon>Viridiplantae</taxon>
        <taxon>Streptophyta</taxon>
        <taxon>Embryophyta</taxon>
        <taxon>Tracheophyta</taxon>
        <taxon>Spermatophyta</taxon>
        <taxon>Magnoliopsida</taxon>
        <taxon>Liliopsida</taxon>
        <taxon>Araceae</taxon>
        <taxon>Pothoideae</taxon>
        <taxon>Potheae</taxon>
        <taxon>Anthurium</taxon>
    </lineage>
</organism>
<feature type="compositionally biased region" description="Acidic residues" evidence="1">
    <location>
        <begin position="229"/>
        <end position="269"/>
    </location>
</feature>